<dbReference type="PROSITE" id="PS50893">
    <property type="entry name" value="ABC_TRANSPORTER_2"/>
    <property type="match status" value="2"/>
</dbReference>
<dbReference type="PROSITE" id="PS00211">
    <property type="entry name" value="ABC_TRANSPORTER_1"/>
    <property type="match status" value="1"/>
</dbReference>
<feature type="transmembrane region" description="Helical" evidence="12">
    <location>
        <begin position="95"/>
        <end position="116"/>
    </location>
</feature>
<feature type="transmembrane region" description="Helical" evidence="12">
    <location>
        <begin position="187"/>
        <end position="209"/>
    </location>
</feature>
<keyword evidence="7" id="KW-0067">ATP-binding</keyword>
<dbReference type="Pfam" id="PF02653">
    <property type="entry name" value="BPD_transp_2"/>
    <property type="match status" value="1"/>
</dbReference>
<evidence type="ECO:0000256" key="8">
    <source>
        <dbReference type="ARBA" id="ARBA00022970"/>
    </source>
</evidence>
<comment type="caution">
    <text evidence="14">The sequence shown here is derived from an EMBL/GenBank/DDBJ whole genome shotgun (WGS) entry which is preliminary data.</text>
</comment>
<dbReference type="InterPro" id="IPR001851">
    <property type="entry name" value="ABC_transp_permease"/>
</dbReference>
<feature type="region of interest" description="Disordered" evidence="11">
    <location>
        <begin position="317"/>
        <end position="345"/>
    </location>
</feature>
<reference evidence="14 15" key="1">
    <citation type="journal article" date="2015" name="Genome Announc.">
        <title>Draft Genome Sequence of Rhodococcus rhodochrous Strain KG-21, a Soil Isolate from Oil Fields of Krishna-Godavari Basin, India.</title>
        <authorList>
            <person name="Dawar C."/>
            <person name="Aggarwal R.K."/>
        </authorList>
    </citation>
    <scope>NUCLEOTIDE SEQUENCE [LARGE SCALE GENOMIC DNA]</scope>
    <source>
        <strain evidence="14 15">KG-21</strain>
    </source>
</reference>
<dbReference type="InterPro" id="IPR027417">
    <property type="entry name" value="P-loop_NTPase"/>
</dbReference>
<evidence type="ECO:0000256" key="2">
    <source>
        <dbReference type="ARBA" id="ARBA00005417"/>
    </source>
</evidence>
<comment type="similarity">
    <text evidence="2">Belongs to the ABC transporter superfamily.</text>
</comment>
<reference evidence="15" key="2">
    <citation type="submission" date="2015-01" db="EMBL/GenBank/DDBJ databases">
        <title>Draft genome sequence of potential hydrocarbon metabolising strain of Rhodococcus rhodochrous.</title>
        <authorList>
            <person name="Aggarwal R.K."/>
            <person name="Dawar C."/>
        </authorList>
    </citation>
    <scope>NUCLEOTIDE SEQUENCE [LARGE SCALE GENOMIC DNA]</scope>
    <source>
        <strain evidence="15">KG-21</strain>
    </source>
</reference>
<evidence type="ECO:0000256" key="10">
    <source>
        <dbReference type="ARBA" id="ARBA00023136"/>
    </source>
</evidence>
<protein>
    <recommendedName>
        <fullName evidence="13">ABC transporter domain-containing protein</fullName>
    </recommendedName>
</protein>
<feature type="transmembrane region" description="Helical" evidence="12">
    <location>
        <begin position="35"/>
        <end position="53"/>
    </location>
</feature>
<evidence type="ECO:0000259" key="13">
    <source>
        <dbReference type="PROSITE" id="PS50893"/>
    </source>
</evidence>
<feature type="region of interest" description="Disordered" evidence="11">
    <location>
        <begin position="606"/>
        <end position="626"/>
    </location>
</feature>
<proteinExistence type="inferred from homology"/>
<dbReference type="AlphaFoldDB" id="A0A0M9WNA9"/>
<evidence type="ECO:0000256" key="4">
    <source>
        <dbReference type="ARBA" id="ARBA00022475"/>
    </source>
</evidence>
<comment type="subcellular location">
    <subcellularLocation>
        <location evidence="1">Cell membrane</location>
        <topology evidence="1">Multi-pass membrane protein</topology>
    </subcellularLocation>
</comment>
<feature type="compositionally biased region" description="Acidic residues" evidence="11">
    <location>
        <begin position="317"/>
        <end position="330"/>
    </location>
</feature>
<sequence>MIIRDPSWQYILILGMGWGTAAVGMNLWQGHLGEISFGHGALVAVAAYTWTVARTAGMPPFPALVVCLGVTLVACGIIALAVVQLSHFGSAVATFFLAFVVAAGLQSSAFVSLTGSQSGLLVPELLVFGVDLGNGAGLYLLALCFLALVLFTSSNIGSGRRGHELRLIRSSEQVASLLGVRVKHAKWTAFVFTGLGAALAGIVISQGLTVITPDSFGVAASITLVAMVVVGGQGTLSGPLLGGLFFAALPALFQGAPENQSLYASITFLVFVVLAPAGILGVLSKWSGGIQLWGEGALARRAAEHSGISVDMTGEFDSAEASEPSSEDLDPTAMGPGQNSADDAATARTEVAAIELAGVGVAIDGMQVLHGVDLAVGQGRIHALIGPNGAGKTTLINTVTGLLRPTSGEMSINGREITTMSPPEIRATGVGRTFQNPSLVDDLSAVENVALGLLHQHSRWLLVDLLRPMPGRKMDADVRTRCEEALSLVGVSDSVWDKRADEISLADRKLVDLARSFVSEPKVLLLDEPTAGLGEHEIHCVENAIRKLRSSGRVTILLVAHHIAFVRRVADTVTVLDGGEVLASGEPNHVTRDERVLEAFVGKPVELPDPERESDSNPVQSTAVRGAESVGALSSSKIPPAESLSVNLSSQGLVVTDLTVGYGPTRVLDKVSLHVSRGELVGLTGRNGAGKTTLLRALSGVIHRGDGLVTMDSKPVPSSPVAAARSGLIHVPEGRGVVGSLSALANLQVGALAVGHNLTNEDLDQILDRFPRLRPLLDRPAGLLSGGQQQMLAIARGLAAEPSILMVDELSLGLSPKATSEALRVLSALACENGQGVLVVDQNIQTLSTVCDRLYVLRGGSVVELEGNARSIHELQDVYF</sequence>
<keyword evidence="4" id="KW-1003">Cell membrane</keyword>
<evidence type="ECO:0000313" key="15">
    <source>
        <dbReference type="Proteomes" id="UP000037712"/>
    </source>
</evidence>
<feature type="domain" description="ABC transporter" evidence="13">
    <location>
        <begin position="354"/>
        <end position="603"/>
    </location>
</feature>
<feature type="transmembrane region" description="Helical" evidence="12">
    <location>
        <begin position="6"/>
        <end position="28"/>
    </location>
</feature>
<keyword evidence="6" id="KW-0547">Nucleotide-binding</keyword>
<dbReference type="GO" id="GO:0005524">
    <property type="term" value="F:ATP binding"/>
    <property type="evidence" value="ECO:0007669"/>
    <property type="project" value="UniProtKB-KW"/>
</dbReference>
<dbReference type="InterPro" id="IPR043428">
    <property type="entry name" value="LivM-like"/>
</dbReference>
<keyword evidence="9 12" id="KW-1133">Transmembrane helix</keyword>
<evidence type="ECO:0000256" key="3">
    <source>
        <dbReference type="ARBA" id="ARBA00022448"/>
    </source>
</evidence>
<dbReference type="Proteomes" id="UP000037712">
    <property type="component" value="Unassembled WGS sequence"/>
</dbReference>
<dbReference type="GO" id="GO:0005886">
    <property type="term" value="C:plasma membrane"/>
    <property type="evidence" value="ECO:0007669"/>
    <property type="project" value="UniProtKB-SubCell"/>
</dbReference>
<keyword evidence="3" id="KW-0813">Transport</keyword>
<dbReference type="GO" id="GO:0016887">
    <property type="term" value="F:ATP hydrolysis activity"/>
    <property type="evidence" value="ECO:0007669"/>
    <property type="project" value="InterPro"/>
</dbReference>
<evidence type="ECO:0000256" key="7">
    <source>
        <dbReference type="ARBA" id="ARBA00022840"/>
    </source>
</evidence>
<evidence type="ECO:0000256" key="6">
    <source>
        <dbReference type="ARBA" id="ARBA00022741"/>
    </source>
</evidence>
<dbReference type="PATRIC" id="fig|1441923.3.peg.3273"/>
<name>A0A0M9WNA9_RHORH</name>
<evidence type="ECO:0000256" key="11">
    <source>
        <dbReference type="SAM" id="MobiDB-lite"/>
    </source>
</evidence>
<dbReference type="EMBL" id="AZYO01000038">
    <property type="protein sequence ID" value="KOS55400.1"/>
    <property type="molecule type" value="Genomic_DNA"/>
</dbReference>
<dbReference type="SUPFAM" id="SSF52540">
    <property type="entry name" value="P-loop containing nucleoside triphosphate hydrolases"/>
    <property type="match status" value="2"/>
</dbReference>
<dbReference type="RefSeq" id="WP_054373356.1">
    <property type="nucleotide sequence ID" value="NZ_AZYO01000038.1"/>
</dbReference>
<dbReference type="PANTHER" id="PTHR43820">
    <property type="entry name" value="HIGH-AFFINITY BRANCHED-CHAIN AMINO ACID TRANSPORT ATP-BINDING PROTEIN LIVF"/>
    <property type="match status" value="1"/>
</dbReference>
<evidence type="ECO:0000313" key="14">
    <source>
        <dbReference type="EMBL" id="KOS55400.1"/>
    </source>
</evidence>
<dbReference type="GO" id="GO:0015807">
    <property type="term" value="P:L-amino acid transport"/>
    <property type="evidence" value="ECO:0007669"/>
    <property type="project" value="TreeGrafter"/>
</dbReference>
<evidence type="ECO:0000256" key="9">
    <source>
        <dbReference type="ARBA" id="ARBA00022989"/>
    </source>
</evidence>
<feature type="transmembrane region" description="Helical" evidence="12">
    <location>
        <begin position="262"/>
        <end position="283"/>
    </location>
</feature>
<feature type="transmembrane region" description="Helical" evidence="12">
    <location>
        <begin position="136"/>
        <end position="156"/>
    </location>
</feature>
<evidence type="ECO:0000256" key="5">
    <source>
        <dbReference type="ARBA" id="ARBA00022692"/>
    </source>
</evidence>
<feature type="transmembrane region" description="Helical" evidence="12">
    <location>
        <begin position="59"/>
        <end position="83"/>
    </location>
</feature>
<feature type="domain" description="ABC transporter" evidence="13">
    <location>
        <begin position="653"/>
        <end position="878"/>
    </location>
</feature>
<dbReference type="Gene3D" id="3.40.50.300">
    <property type="entry name" value="P-loop containing nucleotide triphosphate hydrolases"/>
    <property type="match status" value="2"/>
</dbReference>
<keyword evidence="10 12" id="KW-0472">Membrane</keyword>
<dbReference type="InterPro" id="IPR017871">
    <property type="entry name" value="ABC_transporter-like_CS"/>
</dbReference>
<dbReference type="CDD" id="cd06581">
    <property type="entry name" value="TM_PBP1_LivM_like"/>
    <property type="match status" value="1"/>
</dbReference>
<gene>
    <name evidence="14" type="ORF">Z051_14945</name>
</gene>
<dbReference type="GO" id="GO:0015658">
    <property type="term" value="F:branched-chain amino acid transmembrane transporter activity"/>
    <property type="evidence" value="ECO:0007669"/>
    <property type="project" value="InterPro"/>
</dbReference>
<dbReference type="InterPro" id="IPR003439">
    <property type="entry name" value="ABC_transporter-like_ATP-bd"/>
</dbReference>
<evidence type="ECO:0000256" key="12">
    <source>
        <dbReference type="SAM" id="Phobius"/>
    </source>
</evidence>
<evidence type="ECO:0000256" key="1">
    <source>
        <dbReference type="ARBA" id="ARBA00004651"/>
    </source>
</evidence>
<dbReference type="PANTHER" id="PTHR43820:SF4">
    <property type="entry name" value="HIGH-AFFINITY BRANCHED-CHAIN AMINO ACID TRANSPORT ATP-BINDING PROTEIN LIVF"/>
    <property type="match status" value="1"/>
</dbReference>
<organism evidence="14 15">
    <name type="scientific">Rhodococcus rhodochrous KG-21</name>
    <dbReference type="NCBI Taxonomy" id="1441923"/>
    <lineage>
        <taxon>Bacteria</taxon>
        <taxon>Bacillati</taxon>
        <taxon>Actinomycetota</taxon>
        <taxon>Actinomycetes</taxon>
        <taxon>Mycobacteriales</taxon>
        <taxon>Nocardiaceae</taxon>
        <taxon>Rhodococcus</taxon>
    </lineage>
</organism>
<keyword evidence="8" id="KW-0029">Amino-acid transport</keyword>
<dbReference type="SMART" id="SM00382">
    <property type="entry name" value="AAA"/>
    <property type="match status" value="2"/>
</dbReference>
<dbReference type="InterPro" id="IPR003593">
    <property type="entry name" value="AAA+_ATPase"/>
</dbReference>
<dbReference type="InterPro" id="IPR052156">
    <property type="entry name" value="BCAA_Transport_ATP-bd_LivF"/>
</dbReference>
<keyword evidence="5 12" id="KW-0812">Transmembrane</keyword>
<dbReference type="Pfam" id="PF00005">
    <property type="entry name" value="ABC_tran"/>
    <property type="match status" value="2"/>
</dbReference>
<accession>A0A0M9WNA9</accession>